<dbReference type="PROSITE" id="PS50067">
    <property type="entry name" value="KINESIN_MOTOR_2"/>
    <property type="match status" value="1"/>
</dbReference>
<comment type="similarity">
    <text evidence="2">Belongs to the TRAFAC class myosin-kinesin ATPase superfamily. Kinesin family.</text>
</comment>
<dbReference type="InterPro" id="IPR027640">
    <property type="entry name" value="Kinesin-like_fam"/>
</dbReference>
<dbReference type="InterPro" id="IPR019748">
    <property type="entry name" value="FERM_central"/>
</dbReference>
<dbReference type="SUPFAM" id="SSF50729">
    <property type="entry name" value="PH domain-like"/>
    <property type="match status" value="1"/>
</dbReference>
<evidence type="ECO:0000259" key="5">
    <source>
        <dbReference type="PROSITE" id="PS50067"/>
    </source>
</evidence>
<dbReference type="Gene3D" id="3.40.850.10">
    <property type="entry name" value="Kinesin motor domain"/>
    <property type="match status" value="1"/>
</dbReference>
<dbReference type="InterPro" id="IPR002404">
    <property type="entry name" value="IRS_PTB"/>
</dbReference>
<name>A0ABQ9AE20_9ROSI</name>
<reference evidence="6" key="1">
    <citation type="submission" date="2022-10" db="EMBL/GenBank/DDBJ databases">
        <authorList>
            <person name="Hyden B.L."/>
            <person name="Feng K."/>
            <person name="Yates T."/>
            <person name="Jawdy S."/>
            <person name="Smart L.B."/>
            <person name="Muchero W."/>
        </authorList>
    </citation>
    <scope>NUCLEOTIDE SEQUENCE</scope>
    <source>
        <tissue evidence="6">Shoot tip</tissue>
    </source>
</reference>
<dbReference type="PANTHER" id="PTHR47972:SF16">
    <property type="entry name" value="KINESIN-LIKE PROTEIN"/>
    <property type="match status" value="1"/>
</dbReference>
<gene>
    <name evidence="6" type="ORF">OIU77_008691</name>
</gene>
<evidence type="ECO:0000256" key="1">
    <source>
        <dbReference type="ARBA" id="ARBA00023175"/>
    </source>
</evidence>
<keyword evidence="7" id="KW-1185">Reference proteome</keyword>
<dbReference type="Pfam" id="PF00373">
    <property type="entry name" value="FERM_M"/>
    <property type="match status" value="1"/>
</dbReference>
<evidence type="ECO:0000259" key="4">
    <source>
        <dbReference type="PROSITE" id="PS50057"/>
    </source>
</evidence>
<reference evidence="6" key="2">
    <citation type="journal article" date="2023" name="Int. J. Mol. Sci.">
        <title>De Novo Assembly and Annotation of 11 Diverse Shrub Willow (Salix) Genomes Reveals Novel Gene Organization in Sex-Linked Regions.</title>
        <authorList>
            <person name="Hyden B."/>
            <person name="Feng K."/>
            <person name="Yates T.B."/>
            <person name="Jawdy S."/>
            <person name="Cereghino C."/>
            <person name="Smart L.B."/>
            <person name="Muchero W."/>
        </authorList>
    </citation>
    <scope>NUCLEOTIDE SEQUENCE</scope>
    <source>
        <tissue evidence="6">Shoot tip</tissue>
    </source>
</reference>
<dbReference type="CDD" id="cd13200">
    <property type="entry name" value="FERM_C_KCBP"/>
    <property type="match status" value="1"/>
</dbReference>
<dbReference type="InterPro" id="IPR036961">
    <property type="entry name" value="Kinesin_motor_dom_sf"/>
</dbReference>
<dbReference type="SUPFAM" id="SSF52540">
    <property type="entry name" value="P-loop containing nucleoside triphosphate hydrolases"/>
    <property type="match status" value="1"/>
</dbReference>
<proteinExistence type="inferred from homology"/>
<dbReference type="InterPro" id="IPR014352">
    <property type="entry name" value="FERM/acyl-CoA-bd_prot_sf"/>
</dbReference>
<dbReference type="PROSITE" id="PS50057">
    <property type="entry name" value="FERM_3"/>
    <property type="match status" value="1"/>
</dbReference>
<dbReference type="Proteomes" id="UP001141253">
    <property type="component" value="Chromosome 11"/>
</dbReference>
<dbReference type="InterPro" id="IPR000299">
    <property type="entry name" value="FERM_domain"/>
</dbReference>
<dbReference type="CDD" id="cd14473">
    <property type="entry name" value="FERM_B-lobe"/>
    <property type="match status" value="1"/>
</dbReference>
<organism evidence="6 7">
    <name type="scientific">Salix suchowensis</name>
    <dbReference type="NCBI Taxonomy" id="1278906"/>
    <lineage>
        <taxon>Eukaryota</taxon>
        <taxon>Viridiplantae</taxon>
        <taxon>Streptophyta</taxon>
        <taxon>Embryophyta</taxon>
        <taxon>Tracheophyta</taxon>
        <taxon>Spermatophyta</taxon>
        <taxon>Magnoliopsida</taxon>
        <taxon>eudicotyledons</taxon>
        <taxon>Gunneridae</taxon>
        <taxon>Pentapetalae</taxon>
        <taxon>rosids</taxon>
        <taxon>fabids</taxon>
        <taxon>Malpighiales</taxon>
        <taxon>Salicaceae</taxon>
        <taxon>Saliceae</taxon>
        <taxon>Salix</taxon>
    </lineage>
</organism>
<evidence type="ECO:0000313" key="6">
    <source>
        <dbReference type="EMBL" id="KAJ6332677.1"/>
    </source>
</evidence>
<feature type="domain" description="Kinesin motor" evidence="5">
    <location>
        <begin position="497"/>
        <end position="567"/>
    </location>
</feature>
<dbReference type="InterPro" id="IPR027417">
    <property type="entry name" value="P-loop_NTPase"/>
</dbReference>
<protein>
    <recommendedName>
        <fullName evidence="8">Kinesin-like calmodulin-binding protein</fullName>
    </recommendedName>
</protein>
<keyword evidence="3" id="KW-0175">Coiled coil</keyword>
<dbReference type="PANTHER" id="PTHR47972">
    <property type="entry name" value="KINESIN-LIKE PROTEIN KLP-3"/>
    <property type="match status" value="1"/>
</dbReference>
<sequence length="567" mass="65525">MFVQLSYVQLQHDYILGNYPVGREDAAQLSALQMLVEIGYIGSPELSVDWTSLLERFLPRQIAITRGKREWEMDILSRYCSMENLTKDDARQQFLRILRSLPYGNSVFFGVRKIDDPIGVLPGRIILGINKRGVHFFRPVPKEYLHSAELRDIMQFGSSNTAVFFKMRVAGVLHIFQFETKQGEEICVALQTHINDVMLRRYSKARTAASGSVDGDVSNNFKPPSAQVHEKRLHELSRTIEVSQKKSEQLLEELHEKQNQEVKLQEELEGLKDSLRSEKKNLTEVECDRDRLKSLCAEKDAALQAALSQKRSVETRLANLSNLTLEKNTKNSLVGANNQVLHKLQDELKQQNEELHAAEERMQRLGNEKIFLEQKITRLESKVQEMEVIEKKLEQERQSLKLRMIELEQKVEIVTQDLATSKSSLAIANADLAASQNNLKELEELREMKEDIDRKNEQTAAILKMQASQLAELEVLYKEEQVLRKRYFNTIEDMKGKIRVFCRLRPLSEKEISEKDRGLLTSIDEFTVEHPWKDDKAKQHMYDQVFDGNATQEDVFEDTRYLVQSAV</sequence>
<evidence type="ECO:0008006" key="8">
    <source>
        <dbReference type="Google" id="ProtNLM"/>
    </source>
</evidence>
<dbReference type="InterPro" id="IPR011993">
    <property type="entry name" value="PH-like_dom_sf"/>
</dbReference>
<dbReference type="Pfam" id="PF02174">
    <property type="entry name" value="IRS"/>
    <property type="match status" value="1"/>
</dbReference>
<accession>A0ABQ9AE20</accession>
<comment type="caution">
    <text evidence="6">The sequence shown here is derived from an EMBL/GenBank/DDBJ whole genome shotgun (WGS) entry which is preliminary data.</text>
</comment>
<dbReference type="Gene3D" id="2.30.29.30">
    <property type="entry name" value="Pleckstrin-homology domain (PH domain)/Phosphotyrosine-binding domain (PTB)"/>
    <property type="match status" value="1"/>
</dbReference>
<keyword evidence="1" id="KW-0505">Motor protein</keyword>
<feature type="non-terminal residue" evidence="6">
    <location>
        <position position="567"/>
    </location>
</feature>
<dbReference type="InterPro" id="IPR031852">
    <property type="entry name" value="Vik1/Cik1_MT-bd"/>
</dbReference>
<dbReference type="EMBL" id="JAPFFI010000021">
    <property type="protein sequence ID" value="KAJ6332677.1"/>
    <property type="molecule type" value="Genomic_DNA"/>
</dbReference>
<dbReference type="InterPro" id="IPR001752">
    <property type="entry name" value="Kinesin_motor_dom"/>
</dbReference>
<comment type="caution">
    <text evidence="2">Lacks conserved residue(s) required for the propagation of feature annotation.</text>
</comment>
<evidence type="ECO:0000256" key="3">
    <source>
        <dbReference type="SAM" id="Coils"/>
    </source>
</evidence>
<feature type="coiled-coil region" evidence="3">
    <location>
        <begin position="226"/>
        <end position="462"/>
    </location>
</feature>
<dbReference type="InterPro" id="IPR035963">
    <property type="entry name" value="FERM_2"/>
</dbReference>
<dbReference type="Gene3D" id="1.20.80.10">
    <property type="match status" value="1"/>
</dbReference>
<dbReference type="SUPFAM" id="SSF47031">
    <property type="entry name" value="Second domain of FERM"/>
    <property type="match status" value="1"/>
</dbReference>
<evidence type="ECO:0000256" key="2">
    <source>
        <dbReference type="PROSITE-ProRule" id="PRU00283"/>
    </source>
</evidence>
<evidence type="ECO:0000313" key="7">
    <source>
        <dbReference type="Proteomes" id="UP001141253"/>
    </source>
</evidence>
<dbReference type="Pfam" id="PF16796">
    <property type="entry name" value="Microtub_bd"/>
    <property type="match status" value="1"/>
</dbReference>
<feature type="domain" description="FERM" evidence="4">
    <location>
        <begin position="1"/>
        <end position="202"/>
    </location>
</feature>